<accession>A0A7K7VT35</accession>
<dbReference type="Pfam" id="PF02422">
    <property type="entry name" value="Keratin"/>
    <property type="match status" value="1"/>
</dbReference>
<evidence type="ECO:0000256" key="1">
    <source>
        <dbReference type="ARBA" id="ARBA00008702"/>
    </source>
</evidence>
<dbReference type="GO" id="GO:0005200">
    <property type="term" value="F:structural constituent of cytoskeleton"/>
    <property type="evidence" value="ECO:0007669"/>
    <property type="project" value="InterPro"/>
</dbReference>
<organism evidence="4 5">
    <name type="scientific">Eudromia elegans</name>
    <name type="common">Elegant crested-tinamou</name>
    <dbReference type="NCBI Taxonomy" id="8805"/>
    <lineage>
        <taxon>Eukaryota</taxon>
        <taxon>Metazoa</taxon>
        <taxon>Chordata</taxon>
        <taxon>Craniata</taxon>
        <taxon>Vertebrata</taxon>
        <taxon>Euteleostomi</taxon>
        <taxon>Archelosauria</taxon>
        <taxon>Archosauria</taxon>
        <taxon>Dinosauria</taxon>
        <taxon>Saurischia</taxon>
        <taxon>Theropoda</taxon>
        <taxon>Coelurosauria</taxon>
        <taxon>Aves</taxon>
        <taxon>Palaeognathae</taxon>
        <taxon>Tinamiformes</taxon>
        <taxon>Tinamidae</taxon>
        <taxon>Eudromia</taxon>
    </lineage>
</organism>
<dbReference type="GO" id="GO:0005882">
    <property type="term" value="C:intermediate filament"/>
    <property type="evidence" value="ECO:0007669"/>
    <property type="project" value="UniProtKB-KW"/>
</dbReference>
<comment type="subunit">
    <text evidence="3">The avian keratins (F-ker, S-ker, C-ker and B-ker) are a complex mixture of very similar polypeptides.</text>
</comment>
<sequence length="88" mass="9117">RRMSRSMETCGVTCPQPIAESYNEPCVQQCPDSRAVIFPPPVAVTLPGPVLSSFPQESIVGSSGLVGLGSSFSSRSSGRSWGSGGSLN</sequence>
<dbReference type="PANTHER" id="PTHR31203">
    <property type="entry name" value="BETA-KERATIN-RELATED PROTEIN-RELATED"/>
    <property type="match status" value="1"/>
</dbReference>
<keyword evidence="2 3" id="KW-0416">Keratin</keyword>
<feature type="non-terminal residue" evidence="4">
    <location>
        <position position="88"/>
    </location>
</feature>
<gene>
    <name evidence="4" type="primary">Krsc_5</name>
    <name evidence="4" type="ORF">EUDELE_R09043</name>
</gene>
<comment type="similarity">
    <text evidence="1 3">Belongs to the avian keratin family.</text>
</comment>
<evidence type="ECO:0000256" key="2">
    <source>
        <dbReference type="ARBA" id="ARBA00022744"/>
    </source>
</evidence>
<comment type="caution">
    <text evidence="4">The sequence shown here is derived from an EMBL/GenBank/DDBJ whole genome shotgun (WGS) entry which is preliminary data.</text>
</comment>
<dbReference type="InterPro" id="IPR003461">
    <property type="entry name" value="Keratin"/>
</dbReference>
<dbReference type="OrthoDB" id="9380305at2759"/>
<proteinExistence type="inferred from homology"/>
<protein>
    <recommendedName>
        <fullName evidence="3">Keratin</fullName>
    </recommendedName>
</protein>
<name>A0A7K7VT35_EUDEL</name>
<reference evidence="4 5" key="1">
    <citation type="submission" date="2019-09" db="EMBL/GenBank/DDBJ databases">
        <title>Bird 10,000 Genomes (B10K) Project - Family phase.</title>
        <authorList>
            <person name="Zhang G."/>
        </authorList>
    </citation>
    <scope>NUCLEOTIDE SEQUENCE [LARGE SCALE GENOMIC DNA]</scope>
    <source>
        <strain evidence="4">B10K-LSUMZ-16893</strain>
    </source>
</reference>
<feature type="non-terminal residue" evidence="4">
    <location>
        <position position="1"/>
    </location>
</feature>
<dbReference type="AlphaFoldDB" id="A0A7K7VT35"/>
<evidence type="ECO:0000313" key="5">
    <source>
        <dbReference type="Proteomes" id="UP000533954"/>
    </source>
</evidence>
<dbReference type="Proteomes" id="UP000533954">
    <property type="component" value="Unassembled WGS sequence"/>
</dbReference>
<evidence type="ECO:0000256" key="3">
    <source>
        <dbReference type="RuleBase" id="RU364002"/>
    </source>
</evidence>
<evidence type="ECO:0000313" key="4">
    <source>
        <dbReference type="EMBL" id="NXA44128.1"/>
    </source>
</evidence>
<dbReference type="PANTHER" id="PTHR31203:SF1">
    <property type="entry name" value="BETA-KERATIN-RELATED PROTEIN-RELATED"/>
    <property type="match status" value="1"/>
</dbReference>
<keyword evidence="5" id="KW-1185">Reference proteome</keyword>
<dbReference type="EMBL" id="VZSX01000458">
    <property type="protein sequence ID" value="NXA44128.1"/>
    <property type="molecule type" value="Genomic_DNA"/>
</dbReference>